<dbReference type="EMBL" id="JBBMFJ010000013">
    <property type="protein sequence ID" value="MEQ2563032.1"/>
    <property type="molecule type" value="Genomic_DNA"/>
</dbReference>
<dbReference type="Proteomes" id="UP001437460">
    <property type="component" value="Unassembled WGS sequence"/>
</dbReference>
<evidence type="ECO:0000313" key="7">
    <source>
        <dbReference type="Proteomes" id="UP001437460"/>
    </source>
</evidence>
<evidence type="ECO:0000313" key="6">
    <source>
        <dbReference type="EMBL" id="MEQ2563032.1"/>
    </source>
</evidence>
<comment type="similarity">
    <text evidence="1">Belongs to the LysR transcriptional regulatory family.</text>
</comment>
<gene>
    <name evidence="6" type="ORF">WMO41_07625</name>
</gene>
<dbReference type="PANTHER" id="PTHR30419:SF8">
    <property type="entry name" value="NITROGEN ASSIMILATION TRANSCRIPTIONAL ACTIVATOR-RELATED"/>
    <property type="match status" value="1"/>
</dbReference>
<dbReference type="RefSeq" id="WP_349229245.1">
    <property type="nucleotide sequence ID" value="NZ_JBBMFJ010000013.1"/>
</dbReference>
<sequence length="298" mass="33397">MTFQTLDYIIAIAEERSISRAADRLLISQPALSRQLKRLEDRLDAKLFVREHNEMRLTDAGKIYVNGARSIQNIHEHALDDIRKLSQSGRRQITFIYNNILLPDFSMDILPEFRKLHPHTLISTIDGNATIAKDYLSNGMADLAVAATGEAAHSMLEFIPLREEELMLALPESHPAIPDFLQNGVDLSQLSAFPFILNQHNSFFRSLEHNILSSLPYAPDILCEISDIHASANMVANNKGAAFLPRSVSSQVSGCQLFSLRTPVTFQIVIAYPKSNILTGPVRDLILLLLKNAEQQNR</sequence>
<dbReference type="SUPFAM" id="SSF46785">
    <property type="entry name" value="Winged helix' DNA-binding domain"/>
    <property type="match status" value="1"/>
</dbReference>
<feature type="domain" description="HTH lysR-type" evidence="5">
    <location>
        <begin position="1"/>
        <end position="58"/>
    </location>
</feature>
<evidence type="ECO:0000256" key="3">
    <source>
        <dbReference type="ARBA" id="ARBA00023125"/>
    </source>
</evidence>
<keyword evidence="4" id="KW-0804">Transcription</keyword>
<dbReference type="InterPro" id="IPR050950">
    <property type="entry name" value="HTH-type_LysR_regulators"/>
</dbReference>
<name>A0ABV1HL33_9FIRM</name>
<dbReference type="Gene3D" id="3.40.190.290">
    <property type="match status" value="1"/>
</dbReference>
<keyword evidence="7" id="KW-1185">Reference proteome</keyword>
<comment type="caution">
    <text evidence="6">The sequence shown here is derived from an EMBL/GenBank/DDBJ whole genome shotgun (WGS) entry which is preliminary data.</text>
</comment>
<dbReference type="InterPro" id="IPR005119">
    <property type="entry name" value="LysR_subst-bd"/>
</dbReference>
<reference evidence="6 7" key="1">
    <citation type="submission" date="2024-03" db="EMBL/GenBank/DDBJ databases">
        <title>Human intestinal bacterial collection.</title>
        <authorList>
            <person name="Pauvert C."/>
            <person name="Hitch T.C.A."/>
            <person name="Clavel T."/>
        </authorList>
    </citation>
    <scope>NUCLEOTIDE SEQUENCE [LARGE SCALE GENOMIC DNA]</scope>
    <source>
        <strain evidence="6 7">CLA-AP-H27</strain>
    </source>
</reference>
<dbReference type="InterPro" id="IPR036390">
    <property type="entry name" value="WH_DNA-bd_sf"/>
</dbReference>
<dbReference type="CDD" id="cd05466">
    <property type="entry name" value="PBP2_LTTR_substrate"/>
    <property type="match status" value="1"/>
</dbReference>
<dbReference type="Pfam" id="PF03466">
    <property type="entry name" value="LysR_substrate"/>
    <property type="match status" value="1"/>
</dbReference>
<evidence type="ECO:0000256" key="2">
    <source>
        <dbReference type="ARBA" id="ARBA00023015"/>
    </source>
</evidence>
<dbReference type="InterPro" id="IPR000847">
    <property type="entry name" value="LysR_HTH_N"/>
</dbReference>
<dbReference type="Pfam" id="PF00126">
    <property type="entry name" value="HTH_1"/>
    <property type="match status" value="1"/>
</dbReference>
<protein>
    <submittedName>
        <fullName evidence="6">LysR family transcriptional regulator</fullName>
    </submittedName>
</protein>
<dbReference type="InterPro" id="IPR036388">
    <property type="entry name" value="WH-like_DNA-bd_sf"/>
</dbReference>
<dbReference type="SUPFAM" id="SSF53850">
    <property type="entry name" value="Periplasmic binding protein-like II"/>
    <property type="match status" value="1"/>
</dbReference>
<proteinExistence type="inferred from homology"/>
<keyword evidence="3" id="KW-0238">DNA-binding</keyword>
<dbReference type="Gene3D" id="1.10.10.10">
    <property type="entry name" value="Winged helix-like DNA-binding domain superfamily/Winged helix DNA-binding domain"/>
    <property type="match status" value="1"/>
</dbReference>
<dbReference type="PANTHER" id="PTHR30419">
    <property type="entry name" value="HTH-TYPE TRANSCRIPTIONAL REGULATOR YBHD"/>
    <property type="match status" value="1"/>
</dbReference>
<dbReference type="PRINTS" id="PR00039">
    <property type="entry name" value="HTHLYSR"/>
</dbReference>
<keyword evidence="2" id="KW-0805">Transcription regulation</keyword>
<evidence type="ECO:0000256" key="4">
    <source>
        <dbReference type="ARBA" id="ARBA00023163"/>
    </source>
</evidence>
<evidence type="ECO:0000256" key="1">
    <source>
        <dbReference type="ARBA" id="ARBA00009437"/>
    </source>
</evidence>
<evidence type="ECO:0000259" key="5">
    <source>
        <dbReference type="PROSITE" id="PS50931"/>
    </source>
</evidence>
<dbReference type="PROSITE" id="PS50931">
    <property type="entry name" value="HTH_LYSR"/>
    <property type="match status" value="1"/>
</dbReference>
<accession>A0ABV1HL33</accession>
<organism evidence="6 7">
    <name type="scientific">Ventrimonas faecis</name>
    <dbReference type="NCBI Taxonomy" id="3133170"/>
    <lineage>
        <taxon>Bacteria</taxon>
        <taxon>Bacillati</taxon>
        <taxon>Bacillota</taxon>
        <taxon>Clostridia</taxon>
        <taxon>Lachnospirales</taxon>
        <taxon>Lachnospiraceae</taxon>
        <taxon>Ventrimonas</taxon>
    </lineage>
</organism>